<gene>
    <name evidence="2" type="ORF">E4633_11550</name>
    <name evidence="1" type="ORF">E4633_15940</name>
</gene>
<evidence type="ECO:0000313" key="1">
    <source>
        <dbReference type="EMBL" id="TGU70493.1"/>
    </source>
</evidence>
<dbReference type="EMBL" id="SRSC01000002">
    <property type="protein sequence ID" value="TGU72913.1"/>
    <property type="molecule type" value="Genomic_DNA"/>
</dbReference>
<comment type="caution">
    <text evidence="1">The sequence shown here is derived from an EMBL/GenBank/DDBJ whole genome shotgun (WGS) entry which is preliminary data.</text>
</comment>
<dbReference type="AlphaFoldDB" id="A0A4S1CBJ2"/>
<evidence type="ECO:0000313" key="2">
    <source>
        <dbReference type="EMBL" id="TGU72913.1"/>
    </source>
</evidence>
<protein>
    <recommendedName>
        <fullName evidence="4">GATA-type domain-containing protein</fullName>
    </recommendedName>
</protein>
<evidence type="ECO:0000313" key="3">
    <source>
        <dbReference type="Proteomes" id="UP000306416"/>
    </source>
</evidence>
<dbReference type="Proteomes" id="UP000306416">
    <property type="component" value="Unassembled WGS sequence"/>
</dbReference>
<organism evidence="1 3">
    <name type="scientific">Geomonas terrae</name>
    <dbReference type="NCBI Taxonomy" id="2562681"/>
    <lineage>
        <taxon>Bacteria</taxon>
        <taxon>Pseudomonadati</taxon>
        <taxon>Thermodesulfobacteriota</taxon>
        <taxon>Desulfuromonadia</taxon>
        <taxon>Geobacterales</taxon>
        <taxon>Geobacteraceae</taxon>
        <taxon>Geomonas</taxon>
    </lineage>
</organism>
<evidence type="ECO:0008006" key="4">
    <source>
        <dbReference type="Google" id="ProtNLM"/>
    </source>
</evidence>
<dbReference type="EMBL" id="SRSC01000004">
    <property type="protein sequence ID" value="TGU70493.1"/>
    <property type="molecule type" value="Genomic_DNA"/>
</dbReference>
<sequence length="63" mass="7248">MDLMPVGDRYIWYCDWCDTKNVTPWVRVSEKEVCCAACHKSFPSSVKAEPAMAPTGRRRLELL</sequence>
<accession>A0A4S1CBJ2</accession>
<keyword evidence="3" id="KW-1185">Reference proteome</keyword>
<name>A0A4S1CBJ2_9BACT</name>
<reference evidence="1 3" key="1">
    <citation type="submission" date="2019-04" db="EMBL/GenBank/DDBJ databases">
        <title>Geobacter oryzae sp. nov., ferric-reducing bacteria isolated from paddy soil.</title>
        <authorList>
            <person name="Xu Z."/>
            <person name="Masuda Y."/>
            <person name="Itoh H."/>
            <person name="Senoo K."/>
        </authorList>
    </citation>
    <scope>NUCLEOTIDE SEQUENCE [LARGE SCALE GENOMIC DNA]</scope>
    <source>
        <strain evidence="1 3">Red111</strain>
    </source>
</reference>
<proteinExistence type="predicted"/>